<evidence type="ECO:0000313" key="3">
    <source>
        <dbReference type="Proteomes" id="UP000194040"/>
    </source>
</evidence>
<dbReference type="EMBL" id="LUTQ01000019">
    <property type="protein sequence ID" value="OSN10503.1"/>
    <property type="molecule type" value="Genomic_DNA"/>
</dbReference>
<accession>A0ABX3XGC6</accession>
<sequence>MSTSLITFCIVTQVITWVNEGKWKKREEKRRDESALLDIWLIYMCFILFFLNLFFDKKKKNFRKMAFMEIPSRAKIPERGEVNIRKRRFCRATKLPGL</sequence>
<protein>
    <recommendedName>
        <fullName evidence="4">Transposase</fullName>
    </recommendedName>
</protein>
<proteinExistence type="predicted"/>
<keyword evidence="1" id="KW-0472">Membrane</keyword>
<keyword evidence="3" id="KW-1185">Reference proteome</keyword>
<evidence type="ECO:0000256" key="1">
    <source>
        <dbReference type="SAM" id="Phobius"/>
    </source>
</evidence>
<name>A0ABX3XGC6_9GAMM</name>
<gene>
    <name evidence="2" type="ORF">AU512_07920</name>
</gene>
<feature type="transmembrane region" description="Helical" evidence="1">
    <location>
        <begin position="35"/>
        <end position="55"/>
    </location>
</feature>
<evidence type="ECO:0008006" key="4">
    <source>
        <dbReference type="Google" id="ProtNLM"/>
    </source>
</evidence>
<dbReference type="Proteomes" id="UP000194040">
    <property type="component" value="Unassembled WGS sequence"/>
</dbReference>
<comment type="caution">
    <text evidence="2">The sequence shown here is derived from an EMBL/GenBank/DDBJ whole genome shotgun (WGS) entry which is preliminary data.</text>
</comment>
<reference evidence="2 3" key="1">
    <citation type="submission" date="2016-02" db="EMBL/GenBank/DDBJ databases">
        <title>Species-wide whole genome sequencing reveals diversity, host range in Lonsdalea quercina.</title>
        <authorList>
            <person name="Li Y."/>
        </authorList>
    </citation>
    <scope>NUCLEOTIDE SEQUENCE [LARGE SCALE GENOMIC DNA]</scope>
    <source>
        <strain evidence="2 3">LMG 26265</strain>
    </source>
</reference>
<keyword evidence="1" id="KW-0812">Transmembrane</keyword>
<organism evidence="2 3">
    <name type="scientific">Lonsdalea iberica</name>
    <dbReference type="NCBI Taxonomy" id="1082703"/>
    <lineage>
        <taxon>Bacteria</taxon>
        <taxon>Pseudomonadati</taxon>
        <taxon>Pseudomonadota</taxon>
        <taxon>Gammaproteobacteria</taxon>
        <taxon>Enterobacterales</taxon>
        <taxon>Pectobacteriaceae</taxon>
        <taxon>Lonsdalea</taxon>
    </lineage>
</organism>
<keyword evidence="1" id="KW-1133">Transmembrane helix</keyword>
<evidence type="ECO:0000313" key="2">
    <source>
        <dbReference type="EMBL" id="OSN10503.1"/>
    </source>
</evidence>